<dbReference type="Proteomes" id="UP000243338">
    <property type="component" value="Unassembled WGS sequence"/>
</dbReference>
<organism evidence="2 3">
    <name type="scientific">Methanococcoides vulcani</name>
    <dbReference type="NCBI Taxonomy" id="1353158"/>
    <lineage>
        <taxon>Archaea</taxon>
        <taxon>Methanobacteriati</taxon>
        <taxon>Methanobacteriota</taxon>
        <taxon>Stenosarchaea group</taxon>
        <taxon>Methanomicrobia</taxon>
        <taxon>Methanosarcinales</taxon>
        <taxon>Methanosarcinaceae</taxon>
        <taxon>Methanococcoides</taxon>
    </lineage>
</organism>
<dbReference type="Pfam" id="PF07883">
    <property type="entry name" value="Cupin_2"/>
    <property type="match status" value="1"/>
</dbReference>
<dbReference type="EMBL" id="FOHQ01000001">
    <property type="protein sequence ID" value="SES69999.1"/>
    <property type="molecule type" value="Genomic_DNA"/>
</dbReference>
<dbReference type="CDD" id="cd02214">
    <property type="entry name" value="cupin_MJ1618"/>
    <property type="match status" value="1"/>
</dbReference>
<dbReference type="GO" id="GO:0016853">
    <property type="term" value="F:isomerase activity"/>
    <property type="evidence" value="ECO:0007669"/>
    <property type="project" value="UniProtKB-KW"/>
</dbReference>
<keyword evidence="2" id="KW-0413">Isomerase</keyword>
<evidence type="ECO:0000259" key="1">
    <source>
        <dbReference type="Pfam" id="PF07883"/>
    </source>
</evidence>
<dbReference type="Gene3D" id="2.60.120.10">
    <property type="entry name" value="Jelly Rolls"/>
    <property type="match status" value="1"/>
</dbReference>
<dbReference type="InterPro" id="IPR052044">
    <property type="entry name" value="PKS_Associated_Protein"/>
</dbReference>
<dbReference type="InterPro" id="IPR014710">
    <property type="entry name" value="RmlC-like_jellyroll"/>
</dbReference>
<dbReference type="AlphaFoldDB" id="A0A1H9YLJ6"/>
<evidence type="ECO:0000313" key="2">
    <source>
        <dbReference type="EMBL" id="SES69999.1"/>
    </source>
</evidence>
<dbReference type="RefSeq" id="WP_091688911.1">
    <property type="nucleotide sequence ID" value="NZ_CAAGSJ010000003.1"/>
</dbReference>
<dbReference type="OrthoDB" id="190812at2157"/>
<reference evidence="3" key="1">
    <citation type="submission" date="2016-10" db="EMBL/GenBank/DDBJ databases">
        <authorList>
            <person name="Varghese N."/>
            <person name="Submissions S."/>
        </authorList>
    </citation>
    <scope>NUCLEOTIDE SEQUENCE [LARGE SCALE GENOMIC DNA]</scope>
    <source>
        <strain evidence="3">SLH 33</strain>
    </source>
</reference>
<dbReference type="PANTHER" id="PTHR36114:SF4">
    <property type="entry name" value="CUPIN 2 CONSERVED BARREL DOMAIN-CONTAINING PROTEIN"/>
    <property type="match status" value="1"/>
</dbReference>
<dbReference type="SUPFAM" id="SSF51182">
    <property type="entry name" value="RmlC-like cupins"/>
    <property type="match status" value="1"/>
</dbReference>
<sequence>MKITEYSQVEPFTTKDGSTIRELMHPNVGGSNSQSFAEATVPVGCKTLEHRHHGSEEIYYITTGSGVMTLGNEVFEVSAGDTVLIDLGVRHKIENTEGEELKILCCCSPAYSHEDTELLE</sequence>
<protein>
    <submittedName>
        <fullName evidence="2">Mannose-6-phosphate isomerase, cupin superfamily</fullName>
    </submittedName>
</protein>
<dbReference type="InterPro" id="IPR013096">
    <property type="entry name" value="Cupin_2"/>
</dbReference>
<proteinExistence type="predicted"/>
<name>A0A1H9YLJ6_9EURY</name>
<evidence type="ECO:0000313" key="3">
    <source>
        <dbReference type="Proteomes" id="UP000243338"/>
    </source>
</evidence>
<feature type="domain" description="Cupin type-2" evidence="1">
    <location>
        <begin position="39"/>
        <end position="105"/>
    </location>
</feature>
<keyword evidence="3" id="KW-1185">Reference proteome</keyword>
<gene>
    <name evidence="2" type="ORF">SAMN04488587_0667</name>
</gene>
<accession>A0A1H9YLJ6</accession>
<dbReference type="STRING" id="1353158.SAMN04488587_0667"/>
<dbReference type="PANTHER" id="PTHR36114">
    <property type="entry name" value="16.7 KDA PROTEIN IN WHIE LOCUS"/>
    <property type="match status" value="1"/>
</dbReference>
<dbReference type="InterPro" id="IPR011051">
    <property type="entry name" value="RmlC_Cupin_sf"/>
</dbReference>